<feature type="region of interest" description="Disordered" evidence="1">
    <location>
        <begin position="1102"/>
        <end position="1121"/>
    </location>
</feature>
<feature type="compositionally biased region" description="Basic and acidic residues" evidence="1">
    <location>
        <begin position="1367"/>
        <end position="1380"/>
    </location>
</feature>
<feature type="region of interest" description="Disordered" evidence="1">
    <location>
        <begin position="1245"/>
        <end position="1274"/>
    </location>
</feature>
<sequence>MGVDSRRPPLPAPTESMGETSGAETEVATNVTTRTDKTSYEVPEDGSPITISTQKVTAGPESGRPGHHRQKSQTSLLIEYFETTKPGDKAKSRPSVRVKVTPSARKKSGSGGHDAIQVTSIGKDRKTSYTRRISLGSSRNAEVGLAPVGGTEISHSSESNLSSRPPVEIEVMHGSDLSNARSARGLMYTHNGSNVSSMPPDSMLEGSGITESDLSRDTGRSEDVTVTDADHLKAPVRRNRSTSRDRITQKVIEKLGQTSTKTHKSGRSSHERGISEEYDAEGYPLKEKRRRSSRSHRLDDDATVSGAESSLLSSQVNPSQRSYRSGTSTASRMTNNPKLLEMVEDTIKRMILPEINALKEDQKTDRNLRSFENTRGALPKDGYESPELERRVSKSSSTPHLASKPKVVLNREGDDPGVVLSRGDSERKKTRKSDREYSERPSSRRSSGRQSRQSDGYEEEERIRHKSSKKGHGLRDAGAAGIAGGVLTAAALQHHDSQSDLHDRRKKHRSHGSRSRSASVTETNEDSYSRKEDIPPMPMASHMNDSDVTRDSILSSATERPEERREVMTPVREVSRGSVGDAMSPVSSRTPTRMSAPGSRGLGMSHNNQSIGSSDGGISSKARMAALTAAGLGGVAAMKGVEEHHDQHVDADGYGEETTQRGLASPAQSVSSLKKQFQDEESLIPSGLRPKSAASRSSVGQLREKKGSQGSLLSVRSSPTTQRLAQSRKHSQNVSGDEFMTPLERPDAGYMREATPGTPVNGESVDEWYERQHQVNDRYRDSFGQTTNRDSYQTNPFPEDDRRFTTYTDDSFGMPATEAGDDEQHDLKGLGANPTYHTPAGIESNVASLLEPSTMSSNMLSSQGSPPKQNGTYADRMAAHLREMDKDGPAATHEGSQLGQSMPSQERWAAIKGHARNISEATSQENVDSLKSPRQSPVKSLKEQRSMEEALVMGASGLPVANDPMPEIGHFDDTRSEVSTHRSVVEGPLGGDATGRDPWPYSPDQPHFAQKQLGSPDSHSLRSGHGQRDGLVGAAAGGAAVLAAAHASKQPRVEDAYDDHNDHRSLTPAGRRQVEEIDREATPTGSPAAFRDEGYATDAQARSAGALTPQFQQQQRRSREDLDEYNRAMDAQSLGEDDPFTGDATHARQVSGHSHGMASPLYDSAKGNGLDKIKSKDIVALMDHLTVRDAQRNARDTEILVTLVRSAAEMRQSFDEMRQFIKDQDRLIMQNTDHDAEQTVQTVSKVLGGPRPQPSLSPRTPRGASQEDIQAKRKGVLRRALKGLTGGRKADDLARVEDMLMQILDNVEDLKHGGTPARQTTSFDTTDTLDSYEKLRAAPDPGYEPESQADTSSTPSHSGNFSIPPKMGKEQFHSGYDGRRGSVNRVSTVMEGNEDDELTSDEDHLLHHQFEYNERMLTPTQDSVRKKRGFSPNDTPYHGAETLNYPPVQELTPRTADKQQKHKSNSSSIFGGLPKISRWSKTTTSSAAPDVAALDSPNATRAVQPLSEASRSSSQTDRYDDEPYEVRDQDRLRSTQSLAREEHNRLLSQAETRSVRSQVSGITRTPSPLIPSESSFKKQDENHDRGVPSPVQQDADHEFDDPKYQAHRNSLLLQHPQPRQGPTGRHQNTLETKAEDYDDPSGTNSDVSQRTVSDFDPTSWGSSGTAALARNRFSQAEPLSPASAGGGARASRDEGPLVPVQRPAVLSRVQEQPEPEAEQEWEPQYSNSGFGKGGYYSSPYGSGHLLEPIEEVRYSLETDSGHLSPEPQMARAVDMRTTARKITGLRPMGARSPQPAKMMESGTIRRKPLAKSEVLAFPPRQRRVDISECEIKDDATYLPLTQQRSVLPVKEKIARARLPTELHKPNGWIRRSAFREDLTRRTVTTISAQRQYRQRRLDHVHQRNSPLRRQTEENSNRKRLLGVQTPEVEDCAYEAEEGESRWSALRRRNQILETERAELRELISYLQTRPEPEAQEVFQRIRSGGPNDIFALLRQLREGNESNTRQDIQTQRPPAARNQEPSHSPVASNQRLPPISTMFEVSGSYTRPPLTLPMMQSASGPQGPSSARSHSSRSQSSQSGGSDASSLDYPFRNGF</sequence>
<feature type="compositionally biased region" description="Basic and acidic residues" evidence="1">
    <location>
        <begin position="1524"/>
        <end position="1545"/>
    </location>
</feature>
<feature type="region of interest" description="Disordered" evidence="1">
    <location>
        <begin position="1889"/>
        <end position="1916"/>
    </location>
</feature>
<feature type="compositionally biased region" description="Polar residues" evidence="1">
    <location>
        <begin position="1497"/>
        <end position="1516"/>
    </location>
</feature>
<feature type="compositionally biased region" description="Basic and acidic residues" evidence="1">
    <location>
        <begin position="768"/>
        <end position="781"/>
    </location>
</feature>
<protein>
    <submittedName>
        <fullName evidence="2">Uncharacterized protein</fullName>
    </submittedName>
</protein>
<accession>A0A4U0VKD5</accession>
<feature type="compositionally biased region" description="Polar residues" evidence="1">
    <location>
        <begin position="894"/>
        <end position="904"/>
    </location>
</feature>
<feature type="compositionally biased region" description="Polar residues" evidence="1">
    <location>
        <begin position="1641"/>
        <end position="1652"/>
    </location>
</feature>
<feature type="compositionally biased region" description="Low complexity" evidence="1">
    <location>
        <begin position="2065"/>
        <end position="2086"/>
    </location>
</feature>
<feature type="compositionally biased region" description="Polar residues" evidence="1">
    <location>
        <begin position="919"/>
        <end position="938"/>
    </location>
</feature>
<feature type="region of interest" description="Disordered" evidence="1">
    <location>
        <begin position="1132"/>
        <end position="1163"/>
    </location>
</feature>
<feature type="compositionally biased region" description="Basic and acidic residues" evidence="1">
    <location>
        <begin position="1051"/>
        <end position="1065"/>
    </location>
</feature>
<feature type="region of interest" description="Disordered" evidence="1">
    <location>
        <begin position="638"/>
        <end position="1092"/>
    </location>
</feature>
<comment type="caution">
    <text evidence="2">The sequence shown here is derived from an EMBL/GenBank/DDBJ whole genome shotgun (WGS) entry which is preliminary data.</text>
</comment>
<feature type="compositionally biased region" description="Polar residues" evidence="1">
    <location>
        <begin position="2001"/>
        <end position="2012"/>
    </location>
</feature>
<feature type="compositionally biased region" description="Polar residues" evidence="1">
    <location>
        <begin position="2019"/>
        <end position="2031"/>
    </location>
</feature>
<feature type="compositionally biased region" description="Basic residues" evidence="1">
    <location>
        <begin position="504"/>
        <end position="514"/>
    </location>
</feature>
<dbReference type="EMBL" id="NAJP01000001">
    <property type="protein sequence ID" value="TKA49780.1"/>
    <property type="molecule type" value="Genomic_DNA"/>
</dbReference>
<feature type="region of interest" description="Disordered" evidence="1">
    <location>
        <begin position="1"/>
        <end position="126"/>
    </location>
</feature>
<feature type="compositionally biased region" description="Polar residues" evidence="1">
    <location>
        <begin position="306"/>
        <end position="337"/>
    </location>
</feature>
<dbReference type="OrthoDB" id="5382102at2759"/>
<dbReference type="PANTHER" id="PTHR42105">
    <property type="entry name" value="DIM2-ASSOCIATED PROTEIN 1"/>
    <property type="match status" value="1"/>
</dbReference>
<feature type="compositionally biased region" description="Basic and acidic residues" evidence="1">
    <location>
        <begin position="1594"/>
        <end position="1604"/>
    </location>
</feature>
<feature type="compositionally biased region" description="Polar residues" evidence="1">
    <location>
        <begin position="17"/>
        <end position="33"/>
    </location>
</feature>
<feature type="compositionally biased region" description="Polar residues" evidence="1">
    <location>
        <begin position="2054"/>
        <end position="2064"/>
    </location>
</feature>
<feature type="region of interest" description="Disordered" evidence="1">
    <location>
        <begin position="1311"/>
        <end position="1330"/>
    </location>
</feature>
<evidence type="ECO:0000313" key="2">
    <source>
        <dbReference type="EMBL" id="TKA49780.1"/>
    </source>
</evidence>
<feature type="compositionally biased region" description="Basic and acidic residues" evidence="1">
    <location>
        <begin position="1072"/>
        <end position="1081"/>
    </location>
</feature>
<organism evidence="2 3">
    <name type="scientific">Friedmanniomyces endolithicus</name>
    <dbReference type="NCBI Taxonomy" id="329885"/>
    <lineage>
        <taxon>Eukaryota</taxon>
        <taxon>Fungi</taxon>
        <taxon>Dikarya</taxon>
        <taxon>Ascomycota</taxon>
        <taxon>Pezizomycotina</taxon>
        <taxon>Dothideomycetes</taxon>
        <taxon>Dothideomycetidae</taxon>
        <taxon>Mycosphaerellales</taxon>
        <taxon>Teratosphaeriaceae</taxon>
        <taxon>Friedmanniomyces</taxon>
    </lineage>
</organism>
<feature type="compositionally biased region" description="Basic and acidic residues" evidence="1">
    <location>
        <begin position="877"/>
        <end position="888"/>
    </location>
</feature>
<feature type="region of interest" description="Disordered" evidence="1">
    <location>
        <begin position="189"/>
        <end position="337"/>
    </location>
</feature>
<feature type="region of interest" description="Disordered" evidence="1">
    <location>
        <begin position="366"/>
        <end position="617"/>
    </location>
</feature>
<feature type="compositionally biased region" description="Polar residues" evidence="1">
    <location>
        <begin position="1348"/>
        <end position="1361"/>
    </location>
</feature>
<evidence type="ECO:0000313" key="3">
    <source>
        <dbReference type="Proteomes" id="UP000310066"/>
    </source>
</evidence>
<name>A0A4U0VKD5_9PEZI</name>
<feature type="region of interest" description="Disordered" evidence="1">
    <location>
        <begin position="1414"/>
        <end position="1663"/>
    </location>
</feature>
<gene>
    <name evidence="2" type="ORF">B0A54_00449</name>
</gene>
<feature type="compositionally biased region" description="Basic and acidic residues" evidence="1">
    <location>
        <begin position="640"/>
        <end position="651"/>
    </location>
</feature>
<feature type="region of interest" description="Disordered" evidence="1">
    <location>
        <begin position="1676"/>
        <end position="1701"/>
    </location>
</feature>
<feature type="region of interest" description="Disordered" evidence="1">
    <location>
        <begin position="1998"/>
        <end position="2095"/>
    </location>
</feature>
<feature type="compositionally biased region" description="Basic and acidic residues" evidence="1">
    <location>
        <begin position="493"/>
        <end position="503"/>
    </location>
</feature>
<feature type="compositionally biased region" description="Polar residues" evidence="1">
    <location>
        <begin position="783"/>
        <end position="796"/>
    </location>
</feature>
<feature type="compositionally biased region" description="Low complexity" evidence="1">
    <location>
        <begin position="1030"/>
        <end position="1045"/>
    </location>
</feature>
<feature type="compositionally biased region" description="Basic and acidic residues" evidence="1">
    <location>
        <begin position="423"/>
        <end position="442"/>
    </location>
</feature>
<dbReference type="PANTHER" id="PTHR42105:SF1">
    <property type="entry name" value="TRANSALDOLASE"/>
    <property type="match status" value="1"/>
</dbReference>
<reference evidence="2 3" key="1">
    <citation type="submission" date="2017-03" db="EMBL/GenBank/DDBJ databases">
        <title>Genomes of endolithic fungi from Antarctica.</title>
        <authorList>
            <person name="Coleine C."/>
            <person name="Masonjones S."/>
            <person name="Stajich J.E."/>
        </authorList>
    </citation>
    <scope>NUCLEOTIDE SEQUENCE [LARGE SCALE GENOMIC DNA]</scope>
    <source>
        <strain evidence="2 3">CCFEE 5311</strain>
    </source>
</reference>
<feature type="compositionally biased region" description="Polar residues" evidence="1">
    <location>
        <begin position="845"/>
        <end position="872"/>
    </location>
</feature>
<feature type="region of interest" description="Disordered" evidence="1">
    <location>
        <begin position="1336"/>
        <end position="1382"/>
    </location>
</feature>
<dbReference type="Proteomes" id="UP000310066">
    <property type="component" value="Unassembled WGS sequence"/>
</dbReference>
<dbReference type="STRING" id="329885.A0A4U0VKD5"/>
<feature type="compositionally biased region" description="Low complexity" evidence="1">
    <location>
        <begin position="444"/>
        <end position="454"/>
    </location>
</feature>
<feature type="compositionally biased region" description="Basic and acidic residues" evidence="1">
    <location>
        <begin position="213"/>
        <end position="233"/>
    </location>
</feature>
<feature type="compositionally biased region" description="Polar residues" evidence="1">
    <location>
        <begin position="660"/>
        <end position="675"/>
    </location>
</feature>
<feature type="compositionally biased region" description="Polar residues" evidence="1">
    <location>
        <begin position="190"/>
        <end position="199"/>
    </location>
</feature>
<proteinExistence type="predicted"/>
<feature type="compositionally biased region" description="Low complexity" evidence="1">
    <location>
        <begin position="1320"/>
        <end position="1329"/>
    </location>
</feature>
<feature type="compositionally biased region" description="Basic and acidic residues" evidence="1">
    <location>
        <begin position="1575"/>
        <end position="1586"/>
    </location>
</feature>
<feature type="compositionally biased region" description="Basic and acidic residues" evidence="1">
    <location>
        <begin position="969"/>
        <end position="984"/>
    </location>
</feature>
<feature type="compositionally biased region" description="Basic and acidic residues" evidence="1">
    <location>
        <begin position="381"/>
        <end position="392"/>
    </location>
</feature>
<evidence type="ECO:0000256" key="1">
    <source>
        <dbReference type="SAM" id="MobiDB-lite"/>
    </source>
</evidence>
<feature type="compositionally biased region" description="Polar residues" evidence="1">
    <location>
        <begin position="1546"/>
        <end position="1566"/>
    </location>
</feature>
<feature type="compositionally biased region" description="Basic and acidic residues" evidence="1">
    <location>
        <begin position="242"/>
        <end position="253"/>
    </location>
</feature>
<feature type="compositionally biased region" description="Polar residues" evidence="1">
    <location>
        <begin position="708"/>
        <end position="725"/>
    </location>
</feature>